<dbReference type="InterPro" id="IPR018968">
    <property type="entry name" value="Phasin"/>
</dbReference>
<evidence type="ECO:0000259" key="2">
    <source>
        <dbReference type="Pfam" id="PF09361"/>
    </source>
</evidence>
<dbReference type="Proteomes" id="UP000032614">
    <property type="component" value="Plasmid pBIL"/>
</dbReference>
<evidence type="ECO:0000313" key="6">
    <source>
        <dbReference type="Proteomes" id="UP000518681"/>
    </source>
</evidence>
<feature type="region of interest" description="Disordered" evidence="1">
    <location>
        <begin position="81"/>
        <end position="101"/>
    </location>
</feature>
<evidence type="ECO:0000313" key="4">
    <source>
        <dbReference type="EMBL" id="MBB6205026.1"/>
    </source>
</evidence>
<gene>
    <name evidence="4" type="ORF">GGD69_005920</name>
    <name evidence="3" type="ORF">OI25_8196</name>
</gene>
<dbReference type="KEGG" id="bfn:OI25_8196"/>
<proteinExistence type="predicted"/>
<dbReference type="RefSeq" id="WP_052660742.1">
    <property type="nucleotide sequence ID" value="NZ_CP010024.1"/>
</dbReference>
<sequence>MFILASKTLEGWQKLIGLNLQATRLTPTDAQERILEALPFNDPRAALVLQMSLIGPLAEKIQTYERDLYGIVASTQAELAAAPGTQSKRTIGTSRPLSTVS</sequence>
<feature type="compositionally biased region" description="Polar residues" evidence="1">
    <location>
        <begin position="84"/>
        <end position="101"/>
    </location>
</feature>
<dbReference type="Proteomes" id="UP000518681">
    <property type="component" value="Unassembled WGS sequence"/>
</dbReference>
<dbReference type="GeneID" id="66520927"/>
<evidence type="ECO:0000313" key="5">
    <source>
        <dbReference type="Proteomes" id="UP000032614"/>
    </source>
</evidence>
<reference evidence="4 6" key="2">
    <citation type="submission" date="2020-08" db="EMBL/GenBank/DDBJ databases">
        <title>Genomic Encyclopedia of Type Strains, Phase IV (KMG-V): Genome sequencing to study the core and pangenomes of soil and plant-associated prokaryotes.</title>
        <authorList>
            <person name="Whitman W."/>
        </authorList>
    </citation>
    <scope>NUCLEOTIDE SEQUENCE [LARGE SCALE GENOMIC DNA]</scope>
    <source>
        <strain evidence="4 6">SEMIA 4013</strain>
    </source>
</reference>
<dbReference type="InterPro" id="IPR010127">
    <property type="entry name" value="Phasin_subfam-1"/>
</dbReference>
<name>A0AAW3V540_9BURK</name>
<dbReference type="Pfam" id="PF09361">
    <property type="entry name" value="Phasin_2"/>
    <property type="match status" value="1"/>
</dbReference>
<geneLocation type="plasmid" evidence="3 5">
    <name>pBIL</name>
</geneLocation>
<protein>
    <submittedName>
        <fullName evidence="3">Phasin family domain protein</fullName>
    </submittedName>
    <submittedName>
        <fullName evidence="4">Phasin family protein</fullName>
    </submittedName>
</protein>
<feature type="domain" description="Phasin" evidence="2">
    <location>
        <begin position="4"/>
        <end position="81"/>
    </location>
</feature>
<keyword evidence="3" id="KW-0614">Plasmid</keyword>
<dbReference type="AlphaFoldDB" id="A0AAW3V540"/>
<evidence type="ECO:0000313" key="3">
    <source>
        <dbReference type="EMBL" id="AJZ56314.1"/>
    </source>
</evidence>
<dbReference type="NCBIfam" id="TIGR01841">
    <property type="entry name" value="phasin"/>
    <property type="match status" value="1"/>
</dbReference>
<reference evidence="3 5" key="1">
    <citation type="journal article" date="2015" name="Genome Announc.">
        <title>Complete genome sequences for 59 burkholderia isolates, both pathogenic and near neighbor.</title>
        <authorList>
            <person name="Johnson S.L."/>
            <person name="Bishop-Lilly K.A."/>
            <person name="Ladner J.T."/>
            <person name="Daligault H.E."/>
            <person name="Davenport K.W."/>
            <person name="Jaissle J."/>
            <person name="Frey K.G."/>
            <person name="Koroleva G.I."/>
            <person name="Bruce D.C."/>
            <person name="Coyne S.R."/>
            <person name="Broomall S.M."/>
            <person name="Li P.E."/>
            <person name="Teshima H."/>
            <person name="Gibbons H.S."/>
            <person name="Palacios G.F."/>
            <person name="Rosenzweig C.N."/>
            <person name="Redden C.L."/>
            <person name="Xu Y."/>
            <person name="Minogue T.D."/>
            <person name="Chain P.S."/>
        </authorList>
    </citation>
    <scope>NUCLEOTIDE SEQUENCE [LARGE SCALE GENOMIC DNA]</scope>
    <source>
        <strain evidence="3 5">ATCC BAA-463</strain>
        <plasmid evidence="3 5">pBIL</plasmid>
    </source>
</reference>
<organism evidence="4 6">
    <name type="scientific">Paraburkholderia fungorum</name>
    <dbReference type="NCBI Taxonomy" id="134537"/>
    <lineage>
        <taxon>Bacteria</taxon>
        <taxon>Pseudomonadati</taxon>
        <taxon>Pseudomonadota</taxon>
        <taxon>Betaproteobacteria</taxon>
        <taxon>Burkholderiales</taxon>
        <taxon>Burkholderiaceae</taxon>
        <taxon>Paraburkholderia</taxon>
    </lineage>
</organism>
<accession>A0AAW3V540</accession>
<evidence type="ECO:0000256" key="1">
    <source>
        <dbReference type="SAM" id="MobiDB-lite"/>
    </source>
</evidence>
<dbReference type="EMBL" id="JACIIK010000011">
    <property type="protein sequence ID" value="MBB6205026.1"/>
    <property type="molecule type" value="Genomic_DNA"/>
</dbReference>
<dbReference type="EMBL" id="CP010024">
    <property type="protein sequence ID" value="AJZ56314.1"/>
    <property type="molecule type" value="Genomic_DNA"/>
</dbReference>